<dbReference type="Proteomes" id="UP001642540">
    <property type="component" value="Unassembled WGS sequence"/>
</dbReference>
<sequence length="523" mass="61321">MKGAALTSYKTSGKRGSWDSEIERLTVWYAYLRFRINTTDQAAKYHLEAVVKYPTYSELSEYMTPFEYYVEKLSRCGQDVFIDKLKHVTQMRIALNKLRSSKNIATSKASYGGLSQHWEAYRVNIPTTYHEVRFLSLIQSGIVRLWKNWKFRLETWNFTVESAQLLEPVTVKGLSTSSPNPQRSYPKIPFIFPTAILFTFNLLEENLADLRLYPYFTTTLLIFANLEENSIKISWFVSKNHEYGFLYYQNPARQLATKVEIISFMNVPENAIKSLKVLIQYWKQLHTNFKMGTMNDETICTTIFLLRFKVGQQESLYRMRGDVCKISQEYFRFVNSTFYGNVLFFTTSRHLSRIAFNYNKFDYLAQILPYGQNQVEFYVQILFFIRDNFDTKLSKGCPVDQVVFWKLSVLLDQDVSEIKNTKLSLKIILILWLFVAVLLRESYNSSLYSLMAAKKEQNEFPKSIEEVLHNKEYDLILPNIFYDELYFLFSGDDSKVPRSLAKLYLKILKKSFVMQAGAVDEPV</sequence>
<proteinExistence type="predicted"/>
<gene>
    <name evidence="1" type="ORF">ODALV1_LOCUS31769</name>
</gene>
<keyword evidence="2" id="KW-1185">Reference proteome</keyword>
<name>A0ABP1SAX3_9HEXA</name>
<reference evidence="1 2" key="1">
    <citation type="submission" date="2024-08" db="EMBL/GenBank/DDBJ databases">
        <authorList>
            <person name="Cucini C."/>
            <person name="Frati F."/>
        </authorList>
    </citation>
    <scope>NUCLEOTIDE SEQUENCE [LARGE SCALE GENOMIC DNA]</scope>
</reference>
<accession>A0ABP1SAX3</accession>
<evidence type="ECO:0000313" key="2">
    <source>
        <dbReference type="Proteomes" id="UP001642540"/>
    </source>
</evidence>
<protein>
    <submittedName>
        <fullName evidence="1">Uncharacterized protein</fullName>
    </submittedName>
</protein>
<comment type="caution">
    <text evidence="1">The sequence shown here is derived from an EMBL/GenBank/DDBJ whole genome shotgun (WGS) entry which is preliminary data.</text>
</comment>
<organism evidence="1 2">
    <name type="scientific">Orchesella dallaii</name>
    <dbReference type="NCBI Taxonomy" id="48710"/>
    <lineage>
        <taxon>Eukaryota</taxon>
        <taxon>Metazoa</taxon>
        <taxon>Ecdysozoa</taxon>
        <taxon>Arthropoda</taxon>
        <taxon>Hexapoda</taxon>
        <taxon>Collembola</taxon>
        <taxon>Entomobryomorpha</taxon>
        <taxon>Entomobryoidea</taxon>
        <taxon>Orchesellidae</taxon>
        <taxon>Orchesellinae</taxon>
        <taxon>Orchesella</taxon>
    </lineage>
</organism>
<dbReference type="EMBL" id="CAXLJM020000223">
    <property type="protein sequence ID" value="CAL8149558.1"/>
    <property type="molecule type" value="Genomic_DNA"/>
</dbReference>
<evidence type="ECO:0000313" key="1">
    <source>
        <dbReference type="EMBL" id="CAL8149558.1"/>
    </source>
</evidence>
<dbReference type="Gene3D" id="1.10.287.70">
    <property type="match status" value="1"/>
</dbReference>